<sequence length="134" mass="15655">MPIRDEYEYQIEAAVPSSRRQNLHDDLEKLKRDAEKFKESGLDANSEDGQKFMENFKDMKKRLGLERDVPLGRGFLGTIISLFKRSEQDKDREIANELEKVMNESVGEYHLPDSLMKNADRYQKPSLDRGMELD</sequence>
<feature type="region of interest" description="Disordered" evidence="1">
    <location>
        <begin position="115"/>
        <end position="134"/>
    </location>
</feature>
<feature type="compositionally biased region" description="Basic and acidic residues" evidence="1">
    <location>
        <begin position="118"/>
        <end position="134"/>
    </location>
</feature>
<dbReference type="EMBL" id="MDTU01000001">
    <property type="protein sequence ID" value="ODN43848.1"/>
    <property type="molecule type" value="Genomic_DNA"/>
</dbReference>
<proteinExistence type="predicted"/>
<name>A0ABX3A5X8_9GAMM</name>
<evidence type="ECO:0000313" key="3">
    <source>
        <dbReference type="Proteomes" id="UP000094329"/>
    </source>
</evidence>
<accession>A0ABX3A5X8</accession>
<evidence type="ECO:0000256" key="1">
    <source>
        <dbReference type="SAM" id="MobiDB-lite"/>
    </source>
</evidence>
<protein>
    <submittedName>
        <fullName evidence="2">Uncharacterized protein</fullName>
    </submittedName>
</protein>
<dbReference type="RefSeq" id="WP_069313644.1">
    <property type="nucleotide sequence ID" value="NZ_MDTU01000001.1"/>
</dbReference>
<organism evidence="2 3">
    <name type="scientific">Piscirickettsia litoralis</name>
    <dbReference type="NCBI Taxonomy" id="1891921"/>
    <lineage>
        <taxon>Bacteria</taxon>
        <taxon>Pseudomonadati</taxon>
        <taxon>Pseudomonadota</taxon>
        <taxon>Gammaproteobacteria</taxon>
        <taxon>Thiotrichales</taxon>
        <taxon>Piscirickettsiaceae</taxon>
        <taxon>Piscirickettsia</taxon>
    </lineage>
</organism>
<gene>
    <name evidence="2" type="ORF">BGC07_14320</name>
</gene>
<keyword evidence="3" id="KW-1185">Reference proteome</keyword>
<comment type="caution">
    <text evidence="2">The sequence shown here is derived from an EMBL/GenBank/DDBJ whole genome shotgun (WGS) entry which is preliminary data.</text>
</comment>
<reference evidence="2 3" key="1">
    <citation type="submission" date="2016-08" db="EMBL/GenBank/DDBJ databases">
        <title>Draft genome sequence of Candidatus Piscirickettsia litoralis, from seawater.</title>
        <authorList>
            <person name="Wan X."/>
            <person name="Lee A.J."/>
            <person name="Hou S."/>
            <person name="Donachie S.P."/>
        </authorList>
    </citation>
    <scope>NUCLEOTIDE SEQUENCE [LARGE SCALE GENOMIC DNA]</scope>
    <source>
        <strain evidence="2 3">Y2</strain>
    </source>
</reference>
<dbReference type="Proteomes" id="UP000094329">
    <property type="component" value="Unassembled WGS sequence"/>
</dbReference>
<evidence type="ECO:0000313" key="2">
    <source>
        <dbReference type="EMBL" id="ODN43848.1"/>
    </source>
</evidence>